<gene>
    <name evidence="5" type="ORF">LX83_003690</name>
</gene>
<proteinExistence type="predicted"/>
<evidence type="ECO:0000256" key="2">
    <source>
        <dbReference type="ARBA" id="ARBA00023125"/>
    </source>
</evidence>
<evidence type="ECO:0000313" key="5">
    <source>
        <dbReference type="EMBL" id="MCP2166818.1"/>
    </source>
</evidence>
<dbReference type="Gene3D" id="1.10.287.160">
    <property type="entry name" value="HR1 repeat"/>
    <property type="match status" value="1"/>
</dbReference>
<evidence type="ECO:0000259" key="4">
    <source>
        <dbReference type="Pfam" id="PF12802"/>
    </source>
</evidence>
<dbReference type="SUPFAM" id="SSF46785">
    <property type="entry name" value="Winged helix' DNA-binding domain"/>
    <property type="match status" value="1"/>
</dbReference>
<accession>A0AAE3GFL6</accession>
<dbReference type="Proteomes" id="UP001206128">
    <property type="component" value="Unassembled WGS sequence"/>
</dbReference>
<dbReference type="PANTHER" id="PTHR38465:SF2">
    <property type="entry name" value="HTH-TYPE TRANSCRIPTIONAL REGULATOR MMPR5"/>
    <property type="match status" value="1"/>
</dbReference>
<dbReference type="RefSeq" id="WP_253773059.1">
    <property type="nucleotide sequence ID" value="NZ_JAMTCK010000008.1"/>
</dbReference>
<evidence type="ECO:0000256" key="3">
    <source>
        <dbReference type="ARBA" id="ARBA00023163"/>
    </source>
</evidence>
<protein>
    <submittedName>
        <fullName evidence="5">MarR family protein</fullName>
    </submittedName>
</protein>
<evidence type="ECO:0000256" key="1">
    <source>
        <dbReference type="ARBA" id="ARBA00023015"/>
    </source>
</evidence>
<dbReference type="GO" id="GO:0003700">
    <property type="term" value="F:DNA-binding transcription factor activity"/>
    <property type="evidence" value="ECO:0007669"/>
    <property type="project" value="InterPro"/>
</dbReference>
<keyword evidence="2" id="KW-0238">DNA-binding</keyword>
<comment type="caution">
    <text evidence="5">The sequence shown here is derived from an EMBL/GenBank/DDBJ whole genome shotgun (WGS) entry which is preliminary data.</text>
</comment>
<dbReference type="InterPro" id="IPR000835">
    <property type="entry name" value="HTH_MarR-typ"/>
</dbReference>
<dbReference type="PANTHER" id="PTHR38465">
    <property type="entry name" value="HTH-TYPE TRANSCRIPTIONAL REGULATOR MJ1563-RELATED"/>
    <property type="match status" value="1"/>
</dbReference>
<reference evidence="5" key="1">
    <citation type="submission" date="2022-06" db="EMBL/GenBank/DDBJ databases">
        <title>Genomic Encyclopedia of Archaeal and Bacterial Type Strains, Phase II (KMG-II): from individual species to whole genera.</title>
        <authorList>
            <person name="Goeker M."/>
        </authorList>
    </citation>
    <scope>NUCLEOTIDE SEQUENCE</scope>
    <source>
        <strain evidence="5">DSM 43935</strain>
    </source>
</reference>
<dbReference type="GO" id="GO:0003677">
    <property type="term" value="F:DNA binding"/>
    <property type="evidence" value="ECO:0007669"/>
    <property type="project" value="UniProtKB-KW"/>
</dbReference>
<keyword evidence="6" id="KW-1185">Reference proteome</keyword>
<dbReference type="InterPro" id="IPR036388">
    <property type="entry name" value="WH-like_DNA-bd_sf"/>
</dbReference>
<name>A0AAE3GFL6_9PSEU</name>
<dbReference type="Pfam" id="PF12802">
    <property type="entry name" value="MarR_2"/>
    <property type="match status" value="1"/>
</dbReference>
<dbReference type="Gene3D" id="1.10.10.10">
    <property type="entry name" value="Winged helix-like DNA-binding domain superfamily/Winged helix DNA-binding domain"/>
    <property type="match status" value="1"/>
</dbReference>
<dbReference type="InterPro" id="IPR052362">
    <property type="entry name" value="HTH-GbsR_regulator"/>
</dbReference>
<dbReference type="EMBL" id="JAMTCK010000008">
    <property type="protein sequence ID" value="MCP2166818.1"/>
    <property type="molecule type" value="Genomic_DNA"/>
</dbReference>
<dbReference type="AlphaFoldDB" id="A0AAE3GFL6"/>
<organism evidence="5 6">
    <name type="scientific">Goodfellowiella coeruleoviolacea</name>
    <dbReference type="NCBI Taxonomy" id="334858"/>
    <lineage>
        <taxon>Bacteria</taxon>
        <taxon>Bacillati</taxon>
        <taxon>Actinomycetota</taxon>
        <taxon>Actinomycetes</taxon>
        <taxon>Pseudonocardiales</taxon>
        <taxon>Pseudonocardiaceae</taxon>
        <taxon>Goodfellowiella</taxon>
    </lineage>
</organism>
<feature type="domain" description="HTH marR-type" evidence="4">
    <location>
        <begin position="21"/>
        <end position="78"/>
    </location>
</feature>
<evidence type="ECO:0000313" key="6">
    <source>
        <dbReference type="Proteomes" id="UP001206128"/>
    </source>
</evidence>
<keyword evidence="1" id="KW-0805">Transcription regulation</keyword>
<keyword evidence="3" id="KW-0804">Transcription</keyword>
<sequence length="159" mass="17795">MATDWELAFADDAGRLFARQYGLPPMTGRVIGWLLLCEPAQQTIGELSEALRASRTAVTTAISTLEDWSWVRRSRAAGERVDRVWLDPDVWLRLVDNTAEHTALGELARRGLDAMSGESAERRARLAELAEFAAFLAERMPALAAEWRARQDALRTGQR</sequence>
<dbReference type="InterPro" id="IPR036390">
    <property type="entry name" value="WH_DNA-bd_sf"/>
</dbReference>